<feature type="compositionally biased region" description="Basic residues" evidence="6">
    <location>
        <begin position="149"/>
        <end position="159"/>
    </location>
</feature>
<keyword evidence="1" id="KW-0479">Metal-binding</keyword>
<reference evidence="8 9" key="1">
    <citation type="journal article" date="2022" name="Allergy">
        <title>Genome assembly and annotation of Periplaneta americana reveal a comprehensive cockroach allergen profile.</title>
        <authorList>
            <person name="Wang L."/>
            <person name="Xiong Q."/>
            <person name="Saelim N."/>
            <person name="Wang L."/>
            <person name="Nong W."/>
            <person name="Wan A.T."/>
            <person name="Shi M."/>
            <person name="Liu X."/>
            <person name="Cao Q."/>
            <person name="Hui J.H.L."/>
            <person name="Sookrung N."/>
            <person name="Leung T.F."/>
            <person name="Tungtrongchitr A."/>
            <person name="Tsui S.K.W."/>
        </authorList>
    </citation>
    <scope>NUCLEOTIDE SEQUENCE [LARGE SCALE GENOMIC DNA]</scope>
    <source>
        <strain evidence="8">PWHHKU_190912</strain>
    </source>
</reference>
<name>A0ABQ8TAT5_PERAM</name>
<feature type="region of interest" description="Disordered" evidence="6">
    <location>
        <begin position="279"/>
        <end position="305"/>
    </location>
</feature>
<dbReference type="SMART" id="SM00355">
    <property type="entry name" value="ZnF_C2H2"/>
    <property type="match status" value="5"/>
</dbReference>
<evidence type="ECO:0000256" key="3">
    <source>
        <dbReference type="ARBA" id="ARBA00022771"/>
    </source>
</evidence>
<evidence type="ECO:0000256" key="4">
    <source>
        <dbReference type="ARBA" id="ARBA00022833"/>
    </source>
</evidence>
<dbReference type="Proteomes" id="UP001148838">
    <property type="component" value="Unassembled WGS sequence"/>
</dbReference>
<evidence type="ECO:0000256" key="6">
    <source>
        <dbReference type="SAM" id="MobiDB-lite"/>
    </source>
</evidence>
<feature type="compositionally biased region" description="Polar residues" evidence="6">
    <location>
        <begin position="279"/>
        <end position="288"/>
    </location>
</feature>
<keyword evidence="9" id="KW-1185">Reference proteome</keyword>
<feature type="domain" description="C2H2-type" evidence="7">
    <location>
        <begin position="309"/>
        <end position="337"/>
    </location>
</feature>
<feature type="domain" description="C2H2-type" evidence="7">
    <location>
        <begin position="533"/>
        <end position="561"/>
    </location>
</feature>
<keyword evidence="3 5" id="KW-0863">Zinc-finger</keyword>
<dbReference type="PANTHER" id="PTHR24379:SF121">
    <property type="entry name" value="C2H2-TYPE DOMAIN-CONTAINING PROTEIN"/>
    <property type="match status" value="1"/>
</dbReference>
<evidence type="ECO:0000313" key="8">
    <source>
        <dbReference type="EMBL" id="KAJ4443639.1"/>
    </source>
</evidence>
<feature type="region of interest" description="Disordered" evidence="6">
    <location>
        <begin position="208"/>
        <end position="249"/>
    </location>
</feature>
<dbReference type="PANTHER" id="PTHR24379">
    <property type="entry name" value="KRAB AND ZINC FINGER DOMAIN-CONTAINING"/>
    <property type="match status" value="1"/>
</dbReference>
<feature type="region of interest" description="Disordered" evidence="6">
    <location>
        <begin position="79"/>
        <end position="100"/>
    </location>
</feature>
<sequence>MDYGLWNLHGGFWASNAACGADSVTRTLYNTVTAGSSGPFHGCADGLSFASAAASPPCRSSYRSQPEFVAMKPSIVVSRSSSGVSESSKGQSEDRAEQSVCKPTAMSLQNDAMVEHSSVESVNSVDTASPLTLTPGSRPESTSSQQSNKKLKLAKHPRKGLSAIGRSDSNIESPWSRAVKTENPLQYLNHQYNPMYSMMFGRLPNKHLDTASDVSEDEDEDEEEEEEEEDDNDNDVGEGESFGSQPNRATLEKAKDSFRATGIFPFNPEIFTEDDFLSSAVTSRPEPNQETEERSPNRTTSHSNSRLGYECGECGLVADTRPSLKKHIAICHPAPGPDPNLAHALLSKMSSSCPMASCRFHTSERDEMEAHVARHVAEGYSPTGKKRAGPVSLQRVRYEREEYRCQMCAYTCTIEKAFYKHLKLHSLGLNVSSVKISCVICGKDRPTEVDMNKHMRRHRDNRYFCCDICIFRTVQLKKYVSFNPAKHCEFADATSGGGDGGGDDGCSLRLTVHAGSIIKLIQHRRMHTGEKPHLCPHCAYRSARRDNLRSHVRRVHKKENLYCDTFSPRGLLLTATSTTQQDQPEPASPTPSQN</sequence>
<gene>
    <name evidence="8" type="ORF">ANN_05313</name>
</gene>
<dbReference type="InterPro" id="IPR036236">
    <property type="entry name" value="Znf_C2H2_sf"/>
</dbReference>
<dbReference type="SUPFAM" id="SSF57667">
    <property type="entry name" value="beta-beta-alpha zinc fingers"/>
    <property type="match status" value="1"/>
</dbReference>
<feature type="compositionally biased region" description="Acidic residues" evidence="6">
    <location>
        <begin position="214"/>
        <end position="238"/>
    </location>
</feature>
<accession>A0ABQ8TAT5</accession>
<evidence type="ECO:0000256" key="5">
    <source>
        <dbReference type="PROSITE-ProRule" id="PRU00042"/>
    </source>
</evidence>
<evidence type="ECO:0000313" key="9">
    <source>
        <dbReference type="Proteomes" id="UP001148838"/>
    </source>
</evidence>
<keyword evidence="2" id="KW-0677">Repeat</keyword>
<evidence type="ECO:0000256" key="1">
    <source>
        <dbReference type="ARBA" id="ARBA00022723"/>
    </source>
</evidence>
<feature type="region of interest" description="Disordered" evidence="6">
    <location>
        <begin position="114"/>
        <end position="175"/>
    </location>
</feature>
<keyword evidence="4" id="KW-0862">Zinc</keyword>
<organism evidence="8 9">
    <name type="scientific">Periplaneta americana</name>
    <name type="common">American cockroach</name>
    <name type="synonym">Blatta americana</name>
    <dbReference type="NCBI Taxonomy" id="6978"/>
    <lineage>
        <taxon>Eukaryota</taxon>
        <taxon>Metazoa</taxon>
        <taxon>Ecdysozoa</taxon>
        <taxon>Arthropoda</taxon>
        <taxon>Hexapoda</taxon>
        <taxon>Insecta</taxon>
        <taxon>Pterygota</taxon>
        <taxon>Neoptera</taxon>
        <taxon>Polyneoptera</taxon>
        <taxon>Dictyoptera</taxon>
        <taxon>Blattodea</taxon>
        <taxon>Blattoidea</taxon>
        <taxon>Blattidae</taxon>
        <taxon>Blattinae</taxon>
        <taxon>Periplaneta</taxon>
    </lineage>
</organism>
<dbReference type="InterPro" id="IPR013087">
    <property type="entry name" value="Znf_C2H2_type"/>
</dbReference>
<evidence type="ECO:0000259" key="7">
    <source>
        <dbReference type="PROSITE" id="PS50157"/>
    </source>
</evidence>
<feature type="domain" description="C2H2-type" evidence="7">
    <location>
        <begin position="436"/>
        <end position="463"/>
    </location>
</feature>
<dbReference type="PROSITE" id="PS50157">
    <property type="entry name" value="ZINC_FINGER_C2H2_2"/>
    <property type="match status" value="3"/>
</dbReference>
<protein>
    <recommendedName>
        <fullName evidence="7">C2H2-type domain-containing protein</fullName>
    </recommendedName>
</protein>
<evidence type="ECO:0000256" key="2">
    <source>
        <dbReference type="ARBA" id="ARBA00022737"/>
    </source>
</evidence>
<dbReference type="Gene3D" id="3.30.160.60">
    <property type="entry name" value="Classic Zinc Finger"/>
    <property type="match status" value="2"/>
</dbReference>
<feature type="compositionally biased region" description="Polar residues" evidence="6">
    <location>
        <begin position="126"/>
        <end position="148"/>
    </location>
</feature>
<proteinExistence type="predicted"/>
<dbReference type="EMBL" id="JAJSOF020000013">
    <property type="protein sequence ID" value="KAJ4443639.1"/>
    <property type="molecule type" value="Genomic_DNA"/>
</dbReference>
<dbReference type="PROSITE" id="PS00028">
    <property type="entry name" value="ZINC_FINGER_C2H2_1"/>
    <property type="match status" value="1"/>
</dbReference>
<feature type="compositionally biased region" description="Low complexity" evidence="6">
    <location>
        <begin position="79"/>
        <end position="88"/>
    </location>
</feature>
<comment type="caution">
    <text evidence="8">The sequence shown here is derived from an EMBL/GenBank/DDBJ whole genome shotgun (WGS) entry which is preliminary data.</text>
</comment>